<reference evidence="1" key="1">
    <citation type="journal article" date="2019" name="Nat. Commun.">
        <title>Genome-wide association mapping of date palm fruit traits.</title>
        <authorList>
            <person name="Hazzouri K.M."/>
            <person name="Gros-Balthazard M."/>
            <person name="Flowers J.M."/>
            <person name="Copetti D."/>
            <person name="Lemansour A."/>
            <person name="Lebrun M."/>
            <person name="Masmoudi K."/>
            <person name="Ferrand S."/>
            <person name="Dhar M.I."/>
            <person name="Fresquez Z.A."/>
            <person name="Rosas U."/>
            <person name="Zhang J."/>
            <person name="Talag J."/>
            <person name="Lee S."/>
            <person name="Kudrna D."/>
            <person name="Powell R.F."/>
            <person name="Leitch I.J."/>
            <person name="Krueger R.R."/>
            <person name="Wing R.A."/>
            <person name="Amiri K.M.A."/>
            <person name="Purugganan M.D."/>
        </authorList>
    </citation>
    <scope>NUCLEOTIDE SEQUENCE [LARGE SCALE GENOMIC DNA]</scope>
    <source>
        <strain evidence="1">cv. Khalas</strain>
    </source>
</reference>
<organism evidence="1 2">
    <name type="scientific">Phoenix dactylifera</name>
    <name type="common">Date palm</name>
    <dbReference type="NCBI Taxonomy" id="42345"/>
    <lineage>
        <taxon>Eukaryota</taxon>
        <taxon>Viridiplantae</taxon>
        <taxon>Streptophyta</taxon>
        <taxon>Embryophyta</taxon>
        <taxon>Tracheophyta</taxon>
        <taxon>Spermatophyta</taxon>
        <taxon>Magnoliopsida</taxon>
        <taxon>Liliopsida</taxon>
        <taxon>Arecaceae</taxon>
        <taxon>Coryphoideae</taxon>
        <taxon>Phoeniceae</taxon>
        <taxon>Phoenix</taxon>
    </lineage>
</organism>
<accession>A0A8B8ZAB1</accession>
<evidence type="ECO:0000313" key="2">
    <source>
        <dbReference type="RefSeq" id="XP_038970227.1"/>
    </source>
</evidence>
<dbReference type="AlphaFoldDB" id="A0A8B8ZAB1"/>
<sequence>MMMPTLDTYCRLCHLTARSDVYSFGAWRQGLCFVIASLSQDHYRLAFMDDFEPSSHVADSTKSDNDNDEVAAMAKSLKKKAKEFKQQEAHENVNAESYIVNAENARSKKKLKSSKSN</sequence>
<dbReference type="Proteomes" id="UP000228380">
    <property type="component" value="Chromosome 16"/>
</dbReference>
<keyword evidence="1" id="KW-1185">Reference proteome</keyword>
<protein>
    <submittedName>
        <fullName evidence="2">Uncharacterized protein LOC120104038</fullName>
    </submittedName>
</protein>
<name>A0A8B8ZAB1_PHODC</name>
<dbReference type="KEGG" id="pda:120104038"/>
<dbReference type="GeneID" id="120104038"/>
<reference evidence="2" key="2">
    <citation type="submission" date="2025-08" db="UniProtKB">
        <authorList>
            <consortium name="RefSeq"/>
        </authorList>
    </citation>
    <scope>IDENTIFICATION</scope>
    <source>
        <tissue evidence="2">Young leaves</tissue>
    </source>
</reference>
<proteinExistence type="predicted"/>
<dbReference type="RefSeq" id="XP_038970227.1">
    <property type="nucleotide sequence ID" value="XM_039114299.1"/>
</dbReference>
<evidence type="ECO:0000313" key="1">
    <source>
        <dbReference type="Proteomes" id="UP000228380"/>
    </source>
</evidence>
<gene>
    <name evidence="2" type="primary">LOC120104038</name>
</gene>